<dbReference type="Proteomes" id="UP001224325">
    <property type="component" value="Chromosome"/>
</dbReference>
<protein>
    <submittedName>
        <fullName evidence="1">Uncharacterized protein</fullName>
    </submittedName>
</protein>
<dbReference type="KEGG" id="mlil:QLS71_015285"/>
<proteinExistence type="predicted"/>
<name>A0AAU7EEF4_9FLAO</name>
<evidence type="ECO:0000313" key="1">
    <source>
        <dbReference type="EMBL" id="XBL13673.1"/>
    </source>
</evidence>
<evidence type="ECO:0000313" key="2">
    <source>
        <dbReference type="Proteomes" id="UP001224325"/>
    </source>
</evidence>
<dbReference type="RefSeq" id="WP_308994000.1">
    <property type="nucleotide sequence ID" value="NZ_CP155618.1"/>
</dbReference>
<organism evidence="1 2">
    <name type="scientific">Mariniflexile litorale</name>
    <dbReference type="NCBI Taxonomy" id="3045158"/>
    <lineage>
        <taxon>Bacteria</taxon>
        <taxon>Pseudomonadati</taxon>
        <taxon>Bacteroidota</taxon>
        <taxon>Flavobacteriia</taxon>
        <taxon>Flavobacteriales</taxon>
        <taxon>Flavobacteriaceae</taxon>
        <taxon>Mariniflexile</taxon>
    </lineage>
</organism>
<gene>
    <name evidence="1" type="ORF">QLS71_015285</name>
</gene>
<sequence>MKRILIIIILTFTTSNISSQENKIVEGRFNPVSSFIDYSEFLEDTEKVPENIKINLELYLKVILGDWFDKITFYEGLIADLDGYFKENPLTYKRGWLATKYQFVYLLSDENIGISKYYIKIDMDKYGQIINCNWPSKDFNYTYSFNEKTTTPFQNNFQSNELMFENAMKWAKANSVPTDNYSVELTYNKEKNIMCFTFTFLTEKRGNSKSYRVAEFNWLNGLKVADYSTKSITNH</sequence>
<dbReference type="AlphaFoldDB" id="A0AAU7EEF4"/>
<keyword evidence="2" id="KW-1185">Reference proteome</keyword>
<dbReference type="EMBL" id="CP155618">
    <property type="protein sequence ID" value="XBL13673.1"/>
    <property type="molecule type" value="Genomic_DNA"/>
</dbReference>
<reference evidence="1" key="1">
    <citation type="submission" date="2024-04" db="EMBL/GenBank/DDBJ databases">
        <title>Mariniflexile litorale, isolated from the shallow sediments of the Sea of Japan.</title>
        <authorList>
            <person name="Romanenko L."/>
            <person name="Isaeva M."/>
        </authorList>
    </citation>
    <scope>NUCLEOTIDE SEQUENCE [LARGE SCALE GENOMIC DNA]</scope>
    <source>
        <strain evidence="1">KMM 9835</strain>
    </source>
</reference>
<accession>A0AAU7EEF4</accession>